<accession>A0ACB8YKV2</accession>
<sequence>MHMHTSTIHYVVSQQTVVSTLHGVLAQNLSGVHSKQAGIETRTQLPPSSTSFSTQVGLEPIVTSIFIPRTQPIIFATIWSLSAPIGTSVVAPHSGLRGSGGSPVIANITPTLRTGHTVVSSTDVLTGSLSSPSVTLPEFVLREFLNDARKVVENSLSQKFQSEMNKATEKFEEEIGKVMRMLKAKNPVVEEPE</sequence>
<dbReference type="Proteomes" id="UP001055879">
    <property type="component" value="Linkage Group LG12"/>
</dbReference>
<evidence type="ECO:0000313" key="2">
    <source>
        <dbReference type="Proteomes" id="UP001055879"/>
    </source>
</evidence>
<gene>
    <name evidence="1" type="ORF">L6452_34994</name>
</gene>
<protein>
    <submittedName>
        <fullName evidence="1">Uncharacterized protein</fullName>
    </submittedName>
</protein>
<comment type="caution">
    <text evidence="1">The sequence shown here is derived from an EMBL/GenBank/DDBJ whole genome shotgun (WGS) entry which is preliminary data.</text>
</comment>
<proteinExistence type="predicted"/>
<reference evidence="2" key="1">
    <citation type="journal article" date="2022" name="Mol. Ecol. Resour.">
        <title>The genomes of chicory, endive, great burdock and yacon provide insights into Asteraceae palaeo-polyploidization history and plant inulin production.</title>
        <authorList>
            <person name="Fan W."/>
            <person name="Wang S."/>
            <person name="Wang H."/>
            <person name="Wang A."/>
            <person name="Jiang F."/>
            <person name="Liu H."/>
            <person name="Zhao H."/>
            <person name="Xu D."/>
            <person name="Zhang Y."/>
        </authorList>
    </citation>
    <scope>NUCLEOTIDE SEQUENCE [LARGE SCALE GENOMIC DNA]</scope>
    <source>
        <strain evidence="2">cv. Niubang</strain>
    </source>
</reference>
<keyword evidence="2" id="KW-1185">Reference proteome</keyword>
<name>A0ACB8YKV2_ARCLA</name>
<evidence type="ECO:0000313" key="1">
    <source>
        <dbReference type="EMBL" id="KAI3685736.1"/>
    </source>
</evidence>
<reference evidence="1 2" key="2">
    <citation type="journal article" date="2022" name="Mol. Ecol. Resour.">
        <title>The genomes of chicory, endive, great burdock and yacon provide insights into Asteraceae paleo-polyploidization history and plant inulin production.</title>
        <authorList>
            <person name="Fan W."/>
            <person name="Wang S."/>
            <person name="Wang H."/>
            <person name="Wang A."/>
            <person name="Jiang F."/>
            <person name="Liu H."/>
            <person name="Zhao H."/>
            <person name="Xu D."/>
            <person name="Zhang Y."/>
        </authorList>
    </citation>
    <scope>NUCLEOTIDE SEQUENCE [LARGE SCALE GENOMIC DNA]</scope>
    <source>
        <strain evidence="2">cv. Niubang</strain>
    </source>
</reference>
<dbReference type="EMBL" id="CM042058">
    <property type="protein sequence ID" value="KAI3685736.1"/>
    <property type="molecule type" value="Genomic_DNA"/>
</dbReference>
<organism evidence="1 2">
    <name type="scientific">Arctium lappa</name>
    <name type="common">Greater burdock</name>
    <name type="synonym">Lappa major</name>
    <dbReference type="NCBI Taxonomy" id="4217"/>
    <lineage>
        <taxon>Eukaryota</taxon>
        <taxon>Viridiplantae</taxon>
        <taxon>Streptophyta</taxon>
        <taxon>Embryophyta</taxon>
        <taxon>Tracheophyta</taxon>
        <taxon>Spermatophyta</taxon>
        <taxon>Magnoliopsida</taxon>
        <taxon>eudicotyledons</taxon>
        <taxon>Gunneridae</taxon>
        <taxon>Pentapetalae</taxon>
        <taxon>asterids</taxon>
        <taxon>campanulids</taxon>
        <taxon>Asterales</taxon>
        <taxon>Asteraceae</taxon>
        <taxon>Carduoideae</taxon>
        <taxon>Cardueae</taxon>
        <taxon>Arctiinae</taxon>
        <taxon>Arctium</taxon>
    </lineage>
</organism>